<organism evidence="5 6">
    <name type="scientific">Paenochrobactrum glaciei</name>
    <dbReference type="NCBI Taxonomy" id="486407"/>
    <lineage>
        <taxon>Bacteria</taxon>
        <taxon>Pseudomonadati</taxon>
        <taxon>Pseudomonadota</taxon>
        <taxon>Alphaproteobacteria</taxon>
        <taxon>Hyphomicrobiales</taxon>
        <taxon>Brucellaceae</taxon>
        <taxon>Paenochrobactrum</taxon>
    </lineage>
</organism>
<comment type="catalytic activity">
    <reaction evidence="4">
        <text>(6S)-5-formyl-5,6,7,8-tetrahydrofolate + ATP = (6R)-5,10-methenyltetrahydrofolate + ADP + phosphate</text>
        <dbReference type="Rhea" id="RHEA:10488"/>
        <dbReference type="ChEBI" id="CHEBI:30616"/>
        <dbReference type="ChEBI" id="CHEBI:43474"/>
        <dbReference type="ChEBI" id="CHEBI:57455"/>
        <dbReference type="ChEBI" id="CHEBI:57457"/>
        <dbReference type="ChEBI" id="CHEBI:456216"/>
        <dbReference type="EC" id="6.3.3.2"/>
    </reaction>
</comment>
<dbReference type="Pfam" id="PF01812">
    <property type="entry name" value="5-FTHF_cyc-lig"/>
    <property type="match status" value="1"/>
</dbReference>
<dbReference type="InterPro" id="IPR024185">
    <property type="entry name" value="FTHF_cligase-like_sf"/>
</dbReference>
<dbReference type="PANTHER" id="PTHR23407">
    <property type="entry name" value="ATPASE INHIBITOR/5-FORMYLTETRAHYDROFOLATE CYCLO-LIGASE"/>
    <property type="match status" value="1"/>
</dbReference>
<evidence type="ECO:0000313" key="5">
    <source>
        <dbReference type="EMBL" id="GAA0608488.1"/>
    </source>
</evidence>
<dbReference type="Proteomes" id="UP001424441">
    <property type="component" value="Unassembled WGS sequence"/>
</dbReference>
<dbReference type="SUPFAM" id="SSF100950">
    <property type="entry name" value="NagB/RpiA/CoA transferase-like"/>
    <property type="match status" value="1"/>
</dbReference>
<dbReference type="InterPro" id="IPR002698">
    <property type="entry name" value="FTHF_cligase"/>
</dbReference>
<sequence length="198" mass="22446">MYSVPNSLTEKQRLRNAVLAKRDALTPDFRDKAARTIAENYADELNIQSGQIVSGFWPIRSEIDPRPLLHSLRERGALICLPVILNKTQICFRLWQENQALIPCGFGTMAPDKTAPILRPDVMLIPLAGFDSQGHRLGYGAGYYDRYISSLHATNHFPELIGFAYTCQELPCVPDEPHDVPLEKIVTENGLRFFQTRY</sequence>
<accession>A0ABP3RJ29</accession>
<evidence type="ECO:0000256" key="4">
    <source>
        <dbReference type="RuleBase" id="RU361279"/>
    </source>
</evidence>
<comment type="similarity">
    <text evidence="1 4">Belongs to the 5-formyltetrahydrofolate cyclo-ligase family.</text>
</comment>
<dbReference type="EMBL" id="BAAADE010000005">
    <property type="protein sequence ID" value="GAA0608488.1"/>
    <property type="molecule type" value="Genomic_DNA"/>
</dbReference>
<keyword evidence="3 4" id="KW-0067">ATP-binding</keyword>
<protein>
    <recommendedName>
        <fullName evidence="4">5-formyltetrahydrofolate cyclo-ligase</fullName>
        <ecNumber evidence="4">6.3.3.2</ecNumber>
    </recommendedName>
</protein>
<evidence type="ECO:0000256" key="3">
    <source>
        <dbReference type="ARBA" id="ARBA00022840"/>
    </source>
</evidence>
<dbReference type="NCBIfam" id="TIGR02727">
    <property type="entry name" value="MTHFS_bact"/>
    <property type="match status" value="1"/>
</dbReference>
<keyword evidence="2 4" id="KW-0547">Nucleotide-binding</keyword>
<dbReference type="PANTHER" id="PTHR23407:SF1">
    <property type="entry name" value="5-FORMYLTETRAHYDROFOLATE CYCLO-LIGASE"/>
    <property type="match status" value="1"/>
</dbReference>
<comment type="cofactor">
    <cofactor evidence="4">
        <name>Mg(2+)</name>
        <dbReference type="ChEBI" id="CHEBI:18420"/>
    </cofactor>
</comment>
<dbReference type="EC" id="6.3.3.2" evidence="4"/>
<keyword evidence="4" id="KW-0460">Magnesium</keyword>
<keyword evidence="6" id="KW-1185">Reference proteome</keyword>
<reference evidence="6" key="1">
    <citation type="journal article" date="2019" name="Int. J. Syst. Evol. Microbiol.">
        <title>The Global Catalogue of Microorganisms (GCM) 10K type strain sequencing project: providing services to taxonomists for standard genome sequencing and annotation.</title>
        <authorList>
            <consortium name="The Broad Institute Genomics Platform"/>
            <consortium name="The Broad Institute Genome Sequencing Center for Infectious Disease"/>
            <person name="Wu L."/>
            <person name="Ma J."/>
        </authorList>
    </citation>
    <scope>NUCLEOTIDE SEQUENCE [LARGE SCALE GENOMIC DNA]</scope>
    <source>
        <strain evidence="6">JCM 15115</strain>
    </source>
</reference>
<keyword evidence="4" id="KW-0479">Metal-binding</keyword>
<dbReference type="Gene3D" id="3.40.50.10420">
    <property type="entry name" value="NagB/RpiA/CoA transferase-like"/>
    <property type="match status" value="1"/>
</dbReference>
<evidence type="ECO:0000256" key="1">
    <source>
        <dbReference type="ARBA" id="ARBA00010638"/>
    </source>
</evidence>
<comment type="caution">
    <text evidence="5">The sequence shown here is derived from an EMBL/GenBank/DDBJ whole genome shotgun (WGS) entry which is preliminary data.</text>
</comment>
<gene>
    <name evidence="5" type="ORF">GCM10008943_25110</name>
</gene>
<evidence type="ECO:0000256" key="2">
    <source>
        <dbReference type="ARBA" id="ARBA00022741"/>
    </source>
</evidence>
<dbReference type="InterPro" id="IPR037171">
    <property type="entry name" value="NagB/RpiA_transferase-like"/>
</dbReference>
<dbReference type="PIRSF" id="PIRSF006806">
    <property type="entry name" value="FTHF_cligase"/>
    <property type="match status" value="1"/>
</dbReference>
<name>A0ABP3RJ29_9HYPH</name>
<proteinExistence type="inferred from homology"/>
<evidence type="ECO:0000313" key="6">
    <source>
        <dbReference type="Proteomes" id="UP001424441"/>
    </source>
</evidence>